<reference evidence="2" key="1">
    <citation type="journal article" date="2019" name="Int. J. Syst. Evol. Microbiol.">
        <title>The Global Catalogue of Microorganisms (GCM) 10K type strain sequencing project: providing services to taxonomists for standard genome sequencing and annotation.</title>
        <authorList>
            <consortium name="The Broad Institute Genomics Platform"/>
            <consortium name="The Broad Institute Genome Sequencing Center for Infectious Disease"/>
            <person name="Wu L."/>
            <person name="Ma J."/>
        </authorList>
    </citation>
    <scope>NUCLEOTIDE SEQUENCE [LARGE SCALE GENOMIC DNA]</scope>
    <source>
        <strain evidence="2">CCUG 63287</strain>
    </source>
</reference>
<evidence type="ECO:0000313" key="1">
    <source>
        <dbReference type="EMBL" id="MFC4651378.1"/>
    </source>
</evidence>
<evidence type="ECO:0008006" key="3">
    <source>
        <dbReference type="Google" id="ProtNLM"/>
    </source>
</evidence>
<proteinExistence type="predicted"/>
<dbReference type="EMBL" id="JBHSGD010000001">
    <property type="protein sequence ID" value="MFC4651378.1"/>
    <property type="molecule type" value="Genomic_DNA"/>
</dbReference>
<comment type="caution">
    <text evidence="1">The sequence shown here is derived from an EMBL/GenBank/DDBJ whole genome shotgun (WGS) entry which is preliminary data.</text>
</comment>
<organism evidence="1 2">
    <name type="scientific">Lactococcus nasutitermitis</name>
    <dbReference type="NCBI Taxonomy" id="1652957"/>
    <lineage>
        <taxon>Bacteria</taxon>
        <taxon>Bacillati</taxon>
        <taxon>Bacillota</taxon>
        <taxon>Bacilli</taxon>
        <taxon>Lactobacillales</taxon>
        <taxon>Streptococcaceae</taxon>
        <taxon>Lactococcus</taxon>
    </lineage>
</organism>
<dbReference type="Proteomes" id="UP001595987">
    <property type="component" value="Unassembled WGS sequence"/>
</dbReference>
<name>A0ABV9JA48_9LACT</name>
<accession>A0ABV9JA48</accession>
<evidence type="ECO:0000313" key="2">
    <source>
        <dbReference type="Proteomes" id="UP001595987"/>
    </source>
</evidence>
<gene>
    <name evidence="1" type="ORF">ACFO26_00450</name>
</gene>
<protein>
    <recommendedName>
        <fullName evidence="3">Small secreted protein</fullName>
    </recommendedName>
</protein>
<keyword evidence="2" id="KW-1185">Reference proteome</keyword>
<dbReference type="RefSeq" id="WP_213534547.1">
    <property type="nucleotide sequence ID" value="NZ_BOVQ01000003.1"/>
</dbReference>
<sequence>MNKYLKLGLGLIATAGAAHIVYHGYQEMADNLRRDLTDAVRTHFSDKSIKAVWIFDDPDVEAIFKGGVIVSDENISDSSVKNISFEIDAKTLVVTEFEESSIDEIL</sequence>